<name>A0A0B7NDC4_9FUNG</name>
<sequence length="492" mass="54621">MSGKCLPVRYWSNSRSKCAIDLPASDSSKSVNDTPPTTTPTTGAESTAADTLNDVVESSSSVPQPNPVLTKENVERKSMETALNDPAETVLVSSPTSPTSPTSPISVSSTQQQQQQLQAALPPSTCSSSPEIPIPSPLNTNHTSVTANANTDKLLMELRQKKELARRMDEELYYLRLFNQELSEKEQKIQSRMLARRKDQKQLLDNYNDHIRARRATDDDLATIHNKLHELKAMIKTISISLTQQCDCNTATKAMLGFWVNLHEAIRNMGDPLPVNRIQMLTEKFLMDVLVQNMNYSSFTGLKISQPYTQLQMWFEKYEPGFCTRFRQDIAKVVVMSNKDTASDTHQEIQKLNERMFNSLYVSLLKAFPFIKQHDLQESDLSKQYSVKLRAMVDFASGIGHAMRGQEVDIAAAAVGEGSEMFDPKTMVDEDGQTAGIVTLCINPPFIAYSNRIEVLEKARVLCCAPINTDPTPTATATATTTAIPTITATKS</sequence>
<feature type="compositionally biased region" description="Polar residues" evidence="1">
    <location>
        <begin position="43"/>
        <end position="63"/>
    </location>
</feature>
<evidence type="ECO:0000256" key="1">
    <source>
        <dbReference type="SAM" id="MobiDB-lite"/>
    </source>
</evidence>
<feature type="region of interest" description="Disordered" evidence="1">
    <location>
        <begin position="21"/>
        <end position="146"/>
    </location>
</feature>
<dbReference type="Proteomes" id="UP000054107">
    <property type="component" value="Unassembled WGS sequence"/>
</dbReference>
<organism evidence="2 3">
    <name type="scientific">Parasitella parasitica</name>
    <dbReference type="NCBI Taxonomy" id="35722"/>
    <lineage>
        <taxon>Eukaryota</taxon>
        <taxon>Fungi</taxon>
        <taxon>Fungi incertae sedis</taxon>
        <taxon>Mucoromycota</taxon>
        <taxon>Mucoromycotina</taxon>
        <taxon>Mucoromycetes</taxon>
        <taxon>Mucorales</taxon>
        <taxon>Mucorineae</taxon>
        <taxon>Mucoraceae</taxon>
        <taxon>Parasitella</taxon>
    </lineage>
</organism>
<accession>A0A0B7NDC4</accession>
<evidence type="ECO:0000313" key="2">
    <source>
        <dbReference type="EMBL" id="CEP13390.1"/>
    </source>
</evidence>
<keyword evidence="3" id="KW-1185">Reference proteome</keyword>
<evidence type="ECO:0000313" key="3">
    <source>
        <dbReference type="Proteomes" id="UP000054107"/>
    </source>
</evidence>
<dbReference type="EMBL" id="LN729576">
    <property type="protein sequence ID" value="CEP13390.1"/>
    <property type="molecule type" value="Genomic_DNA"/>
</dbReference>
<dbReference type="STRING" id="35722.A0A0B7NDC4"/>
<gene>
    <name evidence="2" type="primary">PARPA_07451.1 scaffold 27627</name>
</gene>
<feature type="compositionally biased region" description="Low complexity" evidence="1">
    <location>
        <begin position="89"/>
        <end position="131"/>
    </location>
</feature>
<reference evidence="2 3" key="1">
    <citation type="submission" date="2014-09" db="EMBL/GenBank/DDBJ databases">
        <authorList>
            <person name="Ellenberger Sabrina"/>
        </authorList>
    </citation>
    <scope>NUCLEOTIDE SEQUENCE [LARGE SCALE GENOMIC DNA]</scope>
    <source>
        <strain evidence="2 3">CBS 412.66</strain>
    </source>
</reference>
<dbReference type="AlphaFoldDB" id="A0A0B7NDC4"/>
<protein>
    <submittedName>
        <fullName evidence="2">Uncharacterized protein</fullName>
    </submittedName>
</protein>
<dbReference type="OrthoDB" id="2439595at2759"/>
<proteinExistence type="predicted"/>